<dbReference type="OrthoDB" id="406838at2759"/>
<protein>
    <recommendedName>
        <fullName evidence="10">Peptidase metallopeptidase domain-containing protein</fullName>
    </recommendedName>
</protein>
<keyword evidence="6 9" id="KW-0862">Zinc</keyword>
<evidence type="ECO:0000256" key="5">
    <source>
        <dbReference type="ARBA" id="ARBA00022801"/>
    </source>
</evidence>
<feature type="binding site" evidence="9">
    <location>
        <position position="93"/>
    </location>
    <ligand>
        <name>Zn(2+)</name>
        <dbReference type="ChEBI" id="CHEBI:29105"/>
        <label>1</label>
    </ligand>
</feature>
<feature type="binding site" evidence="9">
    <location>
        <position position="136"/>
    </location>
    <ligand>
        <name>Zn(2+)</name>
        <dbReference type="ChEBI" id="CHEBI:29105"/>
        <label>2</label>
        <note>catalytic</note>
    </ligand>
</feature>
<dbReference type="HOGENOM" id="CLU_015489_4_2_1"/>
<evidence type="ECO:0000256" key="9">
    <source>
        <dbReference type="PIRSR" id="PIRSR621190-2"/>
    </source>
</evidence>
<dbReference type="GO" id="GO:0030574">
    <property type="term" value="P:collagen catabolic process"/>
    <property type="evidence" value="ECO:0000318"/>
    <property type="project" value="GO_Central"/>
</dbReference>
<reference evidence="11 13" key="2">
    <citation type="journal article" date="2013" name="Nature">
        <title>Insights into bilaterian evolution from three spiralian genomes.</title>
        <authorList>
            <person name="Simakov O."/>
            <person name="Marletaz F."/>
            <person name="Cho S.J."/>
            <person name="Edsinger-Gonzales E."/>
            <person name="Havlak P."/>
            <person name="Hellsten U."/>
            <person name="Kuo D.H."/>
            <person name="Larsson T."/>
            <person name="Lv J."/>
            <person name="Arendt D."/>
            <person name="Savage R."/>
            <person name="Osoegawa K."/>
            <person name="de Jong P."/>
            <person name="Grimwood J."/>
            <person name="Chapman J.A."/>
            <person name="Shapiro H."/>
            <person name="Aerts A."/>
            <person name="Otillar R.P."/>
            <person name="Terry A.Y."/>
            <person name="Boore J.L."/>
            <person name="Grigoriev I.V."/>
            <person name="Lindberg D.R."/>
            <person name="Seaver E.C."/>
            <person name="Weisblat D.A."/>
            <person name="Putnam N.H."/>
            <person name="Rokhsar D.S."/>
        </authorList>
    </citation>
    <scope>NUCLEOTIDE SEQUENCE</scope>
</reference>
<keyword evidence="13" id="KW-1185">Reference proteome</keyword>
<feature type="binding site" evidence="9">
    <location>
        <position position="108"/>
    </location>
    <ligand>
        <name>Ca(2+)</name>
        <dbReference type="ChEBI" id="CHEBI:29108"/>
        <label>1</label>
    </ligand>
</feature>
<dbReference type="eggNOG" id="KOG1565">
    <property type="taxonomic scope" value="Eukaryota"/>
</dbReference>
<dbReference type="KEGG" id="hro:HELRODRAFT_90986"/>
<dbReference type="PRINTS" id="PR00138">
    <property type="entry name" value="MATRIXIN"/>
</dbReference>
<reference evidence="13" key="1">
    <citation type="submission" date="2012-12" db="EMBL/GenBank/DDBJ databases">
        <authorList>
            <person name="Hellsten U."/>
            <person name="Grimwood J."/>
            <person name="Chapman J.A."/>
            <person name="Shapiro H."/>
            <person name="Aerts A."/>
            <person name="Otillar R.P."/>
            <person name="Terry A.Y."/>
            <person name="Boore J.L."/>
            <person name="Simakov O."/>
            <person name="Marletaz F."/>
            <person name="Cho S.-J."/>
            <person name="Edsinger-Gonzales E."/>
            <person name="Havlak P."/>
            <person name="Kuo D.-H."/>
            <person name="Larsson T."/>
            <person name="Lv J."/>
            <person name="Arendt D."/>
            <person name="Savage R."/>
            <person name="Osoegawa K."/>
            <person name="de Jong P."/>
            <person name="Lindberg D.R."/>
            <person name="Seaver E.C."/>
            <person name="Weisblat D.A."/>
            <person name="Putnam N.H."/>
            <person name="Grigoriev I.V."/>
            <person name="Rokhsar D.S."/>
        </authorList>
    </citation>
    <scope>NUCLEOTIDE SEQUENCE</scope>
</reference>
<feature type="binding site" evidence="9">
    <location>
        <position position="77"/>
    </location>
    <ligand>
        <name>Zn(2+)</name>
        <dbReference type="ChEBI" id="CHEBI:29105"/>
        <label>1</label>
    </ligand>
</feature>
<dbReference type="GO" id="GO:0006508">
    <property type="term" value="P:proteolysis"/>
    <property type="evidence" value="ECO:0007669"/>
    <property type="project" value="UniProtKB-KW"/>
</dbReference>
<feature type="binding site" evidence="9">
    <location>
        <position position="105"/>
    </location>
    <ligand>
        <name>Ca(2+)</name>
        <dbReference type="ChEBI" id="CHEBI:29108"/>
        <label>3</label>
    </ligand>
</feature>
<evidence type="ECO:0000313" key="12">
    <source>
        <dbReference type="EnsemblMetazoa" id="HelroP90986"/>
    </source>
</evidence>
<dbReference type="GO" id="GO:0005615">
    <property type="term" value="C:extracellular space"/>
    <property type="evidence" value="ECO:0000318"/>
    <property type="project" value="GO_Central"/>
</dbReference>
<comment type="cofactor">
    <cofactor evidence="9">
        <name>Zn(2+)</name>
        <dbReference type="ChEBI" id="CHEBI:29105"/>
    </cofactor>
    <text evidence="9">Binds 2 Zn(2+) ions per subunit.</text>
</comment>
<dbReference type="GO" id="GO:0004222">
    <property type="term" value="F:metalloendopeptidase activity"/>
    <property type="evidence" value="ECO:0000318"/>
    <property type="project" value="GO_Central"/>
</dbReference>
<keyword evidence="7" id="KW-0482">Metalloprotease</keyword>
<evidence type="ECO:0000256" key="4">
    <source>
        <dbReference type="ARBA" id="ARBA00022729"/>
    </source>
</evidence>
<feature type="binding site" evidence="9">
    <location>
        <position position="130"/>
    </location>
    <ligand>
        <name>Zn(2+)</name>
        <dbReference type="ChEBI" id="CHEBI:29105"/>
        <label>2</label>
        <note>catalytic</note>
    </ligand>
</feature>
<organism evidence="12 13">
    <name type="scientific">Helobdella robusta</name>
    <name type="common">Californian leech</name>
    <dbReference type="NCBI Taxonomy" id="6412"/>
    <lineage>
        <taxon>Eukaryota</taxon>
        <taxon>Metazoa</taxon>
        <taxon>Spiralia</taxon>
        <taxon>Lophotrochozoa</taxon>
        <taxon>Annelida</taxon>
        <taxon>Clitellata</taxon>
        <taxon>Hirudinea</taxon>
        <taxon>Rhynchobdellida</taxon>
        <taxon>Glossiphoniidae</taxon>
        <taxon>Helobdella</taxon>
    </lineage>
</organism>
<reference evidence="12" key="3">
    <citation type="submission" date="2015-06" db="UniProtKB">
        <authorList>
            <consortium name="EnsemblMetazoa"/>
        </authorList>
    </citation>
    <scope>IDENTIFICATION</scope>
</reference>
<dbReference type="GO" id="GO:0030198">
    <property type="term" value="P:extracellular matrix organization"/>
    <property type="evidence" value="ECO:0000318"/>
    <property type="project" value="GO_Central"/>
</dbReference>
<gene>
    <name evidence="12" type="primary">20217180</name>
    <name evidence="11" type="ORF">HELRODRAFT_90986</name>
</gene>
<evidence type="ECO:0000256" key="3">
    <source>
        <dbReference type="ARBA" id="ARBA00022723"/>
    </source>
</evidence>
<keyword evidence="2" id="KW-0645">Protease</keyword>
<dbReference type="EnsemblMetazoa" id="HelroT90986">
    <property type="protein sequence ID" value="HelroP90986"/>
    <property type="gene ID" value="HelroG90986"/>
</dbReference>
<feature type="binding site" evidence="9">
    <location>
        <position position="108"/>
    </location>
    <ligand>
        <name>Ca(2+)</name>
        <dbReference type="ChEBI" id="CHEBI:29108"/>
        <label>3</label>
    </ligand>
</feature>
<dbReference type="InterPro" id="IPR021190">
    <property type="entry name" value="Pept_M10A"/>
</dbReference>
<dbReference type="RefSeq" id="XP_009031760.1">
    <property type="nucleotide sequence ID" value="XM_009033512.1"/>
</dbReference>
<feature type="domain" description="Peptidase metallopeptidase" evidence="10">
    <location>
        <begin position="11"/>
        <end position="169"/>
    </location>
</feature>
<keyword evidence="3 9" id="KW-0479">Metal-binding</keyword>
<dbReference type="InParanoid" id="T1G7Y3"/>
<sequence>MLFVKNLNNLSQDSWGKSTFTYNIFSYPSKTTLSRDKVDSIIAKAFKIWMTADPKIKVTKTNSKKCDIRINFFAKDHRDGYPFDHKRRNVLAHSFYPSTGVLDFDDYELWGDGSGKTKNLLHTATHEIGHVFGLKHSDVKTAIMYKEYPFGNPPVVLDPDDIKGINFLY</sequence>
<evidence type="ECO:0000256" key="7">
    <source>
        <dbReference type="ARBA" id="ARBA00023049"/>
    </source>
</evidence>
<dbReference type="GeneID" id="20217180"/>
<name>T1G7Y3_HELRO</name>
<dbReference type="InterPro" id="IPR024079">
    <property type="entry name" value="MetalloPept_cat_dom_sf"/>
</dbReference>
<evidence type="ECO:0000259" key="10">
    <source>
        <dbReference type="SMART" id="SM00235"/>
    </source>
</evidence>
<feature type="binding site" evidence="9">
    <location>
        <position position="106"/>
    </location>
    <ligand>
        <name>Ca(2+)</name>
        <dbReference type="ChEBI" id="CHEBI:29108"/>
        <label>1</label>
    </ligand>
</feature>
<dbReference type="EMBL" id="KB097768">
    <property type="protein sequence ID" value="ESN90183.1"/>
    <property type="molecule type" value="Genomic_DNA"/>
</dbReference>
<dbReference type="SUPFAM" id="SSF55486">
    <property type="entry name" value="Metalloproteases ('zincins'), catalytic domain"/>
    <property type="match status" value="1"/>
</dbReference>
<dbReference type="InterPro" id="IPR006026">
    <property type="entry name" value="Peptidase_Metallo"/>
</dbReference>
<evidence type="ECO:0000313" key="11">
    <source>
        <dbReference type="EMBL" id="ESN90183.1"/>
    </source>
</evidence>
<dbReference type="SMART" id="SM00235">
    <property type="entry name" value="ZnMc"/>
    <property type="match status" value="1"/>
</dbReference>
<dbReference type="AlphaFoldDB" id="T1G7Y3"/>
<dbReference type="GO" id="GO:0008270">
    <property type="term" value="F:zinc ion binding"/>
    <property type="evidence" value="ECO:0007669"/>
    <property type="project" value="InterPro"/>
</dbReference>
<proteinExistence type="inferred from homology"/>
<keyword evidence="5" id="KW-0378">Hydrolase</keyword>
<dbReference type="GO" id="GO:0031012">
    <property type="term" value="C:extracellular matrix"/>
    <property type="evidence" value="ECO:0007669"/>
    <property type="project" value="InterPro"/>
</dbReference>
<dbReference type="Proteomes" id="UP000015101">
    <property type="component" value="Unassembled WGS sequence"/>
</dbReference>
<evidence type="ECO:0000256" key="1">
    <source>
        <dbReference type="ARBA" id="ARBA00010370"/>
    </source>
</evidence>
<dbReference type="CTD" id="20217180"/>
<comment type="similarity">
    <text evidence="1">Belongs to the peptidase M10A family.</text>
</comment>
<dbReference type="Pfam" id="PF00413">
    <property type="entry name" value="Peptidase_M10"/>
    <property type="match status" value="1"/>
</dbReference>
<evidence type="ECO:0000256" key="8">
    <source>
        <dbReference type="PIRSR" id="PIRSR621190-1"/>
    </source>
</evidence>
<keyword evidence="4" id="KW-0732">Signal</keyword>
<keyword evidence="9" id="KW-0106">Calcium</keyword>
<feature type="binding site" evidence="9">
    <location>
        <position position="67"/>
    </location>
    <ligand>
        <name>Ca(2+)</name>
        <dbReference type="ChEBI" id="CHEBI:29108"/>
        <label>2</label>
    </ligand>
</feature>
<dbReference type="PANTHER" id="PTHR10201:SF291">
    <property type="entry name" value="MATRIX METALLOPROTEINASE 1, ISOFORM C-RELATED"/>
    <property type="match status" value="1"/>
</dbReference>
<dbReference type="InterPro" id="IPR001818">
    <property type="entry name" value="Pept_M10_metallopeptidase"/>
</dbReference>
<feature type="binding site" evidence="9">
    <location>
        <position position="79"/>
    </location>
    <ligand>
        <name>Zn(2+)</name>
        <dbReference type="ChEBI" id="CHEBI:29105"/>
        <label>1</label>
    </ligand>
</feature>
<feature type="binding site" evidence="9">
    <location>
        <position position="126"/>
    </location>
    <ligand>
        <name>Zn(2+)</name>
        <dbReference type="ChEBI" id="CHEBI:29105"/>
        <label>2</label>
        <note>catalytic</note>
    </ligand>
</feature>
<feature type="binding site" evidence="9">
    <location>
        <position position="144"/>
    </location>
    <ligand>
        <name>Zn(2+)</name>
        <dbReference type="ChEBI" id="CHEBI:29105"/>
        <label>2</label>
        <note>catalytic</note>
    </ligand>
</feature>
<evidence type="ECO:0000313" key="13">
    <source>
        <dbReference type="Proteomes" id="UP000015101"/>
    </source>
</evidence>
<accession>T1G7Y3</accession>
<comment type="cofactor">
    <cofactor evidence="9">
        <name>Ca(2+)</name>
        <dbReference type="ChEBI" id="CHEBI:29108"/>
    </cofactor>
    <text evidence="9">Can bind about 5 Ca(2+) ions per subunit.</text>
</comment>
<feature type="active site" evidence="8">
    <location>
        <position position="127"/>
    </location>
</feature>
<feature type="binding site" evidence="9">
    <location>
        <position position="84"/>
    </location>
    <ligand>
        <name>Ca(2+)</name>
        <dbReference type="ChEBI" id="CHEBI:29108"/>
        <label>3</label>
    </ligand>
</feature>
<dbReference type="PANTHER" id="PTHR10201">
    <property type="entry name" value="MATRIX METALLOPROTEINASE"/>
    <property type="match status" value="1"/>
</dbReference>
<evidence type="ECO:0000256" key="2">
    <source>
        <dbReference type="ARBA" id="ARBA00022670"/>
    </source>
</evidence>
<dbReference type="Gene3D" id="3.40.390.10">
    <property type="entry name" value="Collagenase (Catalytic Domain)"/>
    <property type="match status" value="1"/>
</dbReference>
<evidence type="ECO:0000256" key="6">
    <source>
        <dbReference type="ARBA" id="ARBA00022833"/>
    </source>
</evidence>
<dbReference type="EMBL" id="AMQM01008390">
    <property type="status" value="NOT_ANNOTATED_CDS"/>
    <property type="molecule type" value="Genomic_DNA"/>
</dbReference>